<dbReference type="KEGG" id="ome:OLMES_5080"/>
<evidence type="ECO:0000256" key="1">
    <source>
        <dbReference type="SAM" id="SignalP"/>
    </source>
</evidence>
<dbReference type="AlphaFoldDB" id="A0A1Y0II46"/>
<dbReference type="Gene3D" id="3.40.50.410">
    <property type="entry name" value="von Willebrand factor, type A domain"/>
    <property type="match status" value="1"/>
</dbReference>
<dbReference type="EMBL" id="CP021425">
    <property type="protein sequence ID" value="ARU59064.1"/>
    <property type="molecule type" value="Genomic_DNA"/>
</dbReference>
<dbReference type="PROSITE" id="PS50234">
    <property type="entry name" value="VWFA"/>
    <property type="match status" value="1"/>
</dbReference>
<dbReference type="SUPFAM" id="SSF53300">
    <property type="entry name" value="vWA-like"/>
    <property type="match status" value="1"/>
</dbReference>
<proteinExistence type="predicted"/>
<dbReference type="SMART" id="SM00327">
    <property type="entry name" value="VWA"/>
    <property type="match status" value="1"/>
</dbReference>
<protein>
    <submittedName>
        <fullName evidence="3">von Willebrand factor A</fullName>
    </submittedName>
</protein>
<dbReference type="RefSeq" id="WP_087463777.1">
    <property type="nucleotide sequence ID" value="NZ_CP021425.1"/>
</dbReference>
<reference evidence="3 4" key="1">
    <citation type="submission" date="2017-05" db="EMBL/GenBank/DDBJ databases">
        <title>Genomic insights into alkan degradation activity of Oleiphilus messinensis.</title>
        <authorList>
            <person name="Kozyavkin S.A."/>
            <person name="Slesarev A.I."/>
            <person name="Golyshin P.N."/>
            <person name="Korzhenkov A."/>
            <person name="Golyshina O.N."/>
            <person name="Toshchakov S.V."/>
        </authorList>
    </citation>
    <scope>NUCLEOTIDE SEQUENCE [LARGE SCALE GENOMIC DNA]</scope>
    <source>
        <strain evidence="3 4">ME102</strain>
    </source>
</reference>
<evidence type="ECO:0000313" key="3">
    <source>
        <dbReference type="EMBL" id="ARU59064.1"/>
    </source>
</evidence>
<organism evidence="3 4">
    <name type="scientific">Oleiphilus messinensis</name>
    <dbReference type="NCBI Taxonomy" id="141451"/>
    <lineage>
        <taxon>Bacteria</taxon>
        <taxon>Pseudomonadati</taxon>
        <taxon>Pseudomonadota</taxon>
        <taxon>Gammaproteobacteria</taxon>
        <taxon>Oceanospirillales</taxon>
        <taxon>Oleiphilaceae</taxon>
        <taxon>Oleiphilus</taxon>
    </lineage>
</organism>
<sequence>MRSDFGVKRIFKTVVAGTMLASMTSSVFATESDAGQTLLVLDASGSMWGQIEGRSKIEIARSTIDDVSAVFDVDRAIGLMAYGHRNKGDCSDIELLLAPEQGAIGNVVSAVKAIRPKGKTPLTYAVVQAADILASQTRPATVILVTDGVETCGKDPCAVARSLEQKGVDFTAHVIGFGLDAEEGKQVACVAEATGGQFFLAEDGQGLAESLRRVAQEKPEPESETIPSATLNGPEADPVIGSAFNVRWTGPDGKQDYVDIVPKGYRETYGELSYAWVRSGQPGTIKAPGDPGEYELRYVWQGKNKKHVLAREALHVRDSDVALIAPKEANAGAMFAVQWRGPGGKGDYIDLVDSGVTETAGELAYAYVERHDRESQDRVTLQAPRSAGQYDIRYIMEAPDGRKRLVAEPITILAAKASLAVEDRIRAGAEFPVYWTGPGAPQDYIDLVPQGYTDTAGELSYFYTKSAPESGSLRAPAKPGNYTVRYILQASDGREVLTRQDILVEDVEARLTLAQSVSMGAALEVSWNGPDGKGDYIDLVPAGYSDTSGELSYFYTRSAPEKGALKVPGKPGNYQVRYVMEGATGRRVVASESITVEKASATLEFPAEVPVGERFSVTWSGPSAQGDYVDLVPAGYGETFGELSYFYTASAPGAGMLQAPDSAGEYRIRYILEAADGRVVLIQKAVRVVTN</sequence>
<gene>
    <name evidence="3" type="ORF">OLMES_5080</name>
</gene>
<dbReference type="InterPro" id="IPR036465">
    <property type="entry name" value="vWFA_dom_sf"/>
</dbReference>
<dbReference type="OrthoDB" id="9783818at2"/>
<keyword evidence="4" id="KW-1185">Reference proteome</keyword>
<evidence type="ECO:0000313" key="4">
    <source>
        <dbReference type="Proteomes" id="UP000196027"/>
    </source>
</evidence>
<dbReference type="InterPro" id="IPR002035">
    <property type="entry name" value="VWF_A"/>
</dbReference>
<accession>A0A1Y0II46</accession>
<evidence type="ECO:0000259" key="2">
    <source>
        <dbReference type="PROSITE" id="PS50234"/>
    </source>
</evidence>
<dbReference type="Proteomes" id="UP000196027">
    <property type="component" value="Chromosome"/>
</dbReference>
<feature type="domain" description="VWFA" evidence="2">
    <location>
        <begin position="36"/>
        <end position="214"/>
    </location>
</feature>
<name>A0A1Y0II46_9GAMM</name>
<dbReference type="Pfam" id="PF13519">
    <property type="entry name" value="VWA_2"/>
    <property type="match status" value="1"/>
</dbReference>
<feature type="signal peptide" evidence="1">
    <location>
        <begin position="1"/>
        <end position="29"/>
    </location>
</feature>
<keyword evidence="1" id="KW-0732">Signal</keyword>
<feature type="chain" id="PRO_5013005282" evidence="1">
    <location>
        <begin position="30"/>
        <end position="691"/>
    </location>
</feature>